<keyword evidence="2" id="KW-0227">DNA damage</keyword>
<evidence type="ECO:0000256" key="1">
    <source>
        <dbReference type="ARBA" id="ARBA00010945"/>
    </source>
</evidence>
<dbReference type="PANTHER" id="PTHR35369:SF2">
    <property type="entry name" value="BLR3025 PROTEIN"/>
    <property type="match status" value="1"/>
</dbReference>
<dbReference type="GO" id="GO:0006281">
    <property type="term" value="P:DNA repair"/>
    <property type="evidence" value="ECO:0007669"/>
    <property type="project" value="InterPro"/>
</dbReference>
<dbReference type="OrthoDB" id="625722at2"/>
<protein>
    <submittedName>
        <fullName evidence="4">DNA polymerase Y family protein</fullName>
    </submittedName>
</protein>
<proteinExistence type="inferred from homology"/>
<comment type="caution">
    <text evidence="4">The sequence shown here is derived from an EMBL/GenBank/DDBJ whole genome shotgun (WGS) entry which is preliminary data.</text>
</comment>
<dbReference type="SUPFAM" id="SSF56672">
    <property type="entry name" value="DNA/RNA polymerases"/>
    <property type="match status" value="1"/>
</dbReference>
<dbReference type="InterPro" id="IPR001126">
    <property type="entry name" value="UmuC"/>
</dbReference>
<evidence type="ECO:0000256" key="2">
    <source>
        <dbReference type="ARBA" id="ARBA00022763"/>
    </source>
</evidence>
<organism evidence="4 5">
    <name type="scientific">Allopusillimonas soli</name>
    <dbReference type="NCBI Taxonomy" id="659016"/>
    <lineage>
        <taxon>Bacteria</taxon>
        <taxon>Pseudomonadati</taxon>
        <taxon>Pseudomonadota</taxon>
        <taxon>Betaproteobacteria</taxon>
        <taxon>Burkholderiales</taxon>
        <taxon>Alcaligenaceae</taxon>
        <taxon>Allopusillimonas</taxon>
    </lineage>
</organism>
<sequence length="495" mass="55383">MSLWISLYLPTHSLDACFPSRQPELTAAVLRRERVLTCTPAAASHGVMPGMSAGSARSLLPEIRLASENIAAEQRCLREIAMGMLQYSPHITCQYEHAVLLEVQASLSLFKGPRALCRRIGATLRNMGVHACLGMAPSALGAWILSRQTRGRRRLLQASMLAARLDRLPVGMLPEALPHTDWLNGIGCLSLAQLRALPRKGLQQRSAPALMQQADAAYGFADRCHTWFEAPLAFKQHHDLLEHLEHGTAILAVAARLIEQLCGWLHAHQCAVNSLSLTLAHEKGRHARPPTQLDLRLSDHAWQAADFLRVLRERLQHLTLPAPVIRVSLSASDTLSRPGASSSLFPEPGQWLHEEHRLLDLLCARLGEDRVRCCRPAADYSPEQANQWYPVYDDAAQGPSSSPGIQPPVLSDHARPFWLLDSPQALPTRNNQPVYQGRALRLTLGPERLESNWWLANPIKRDYFMARDDQGARYWIYRQREGMQAGRWFLHGLFA</sequence>
<dbReference type="PANTHER" id="PTHR35369">
    <property type="entry name" value="BLR3025 PROTEIN-RELATED"/>
    <property type="match status" value="1"/>
</dbReference>
<dbReference type="InterPro" id="IPR043128">
    <property type="entry name" value="Rev_trsase/Diguanyl_cyclase"/>
</dbReference>
<dbReference type="Gene3D" id="3.40.1170.60">
    <property type="match status" value="1"/>
</dbReference>
<evidence type="ECO:0000259" key="3">
    <source>
        <dbReference type="Pfam" id="PF00817"/>
    </source>
</evidence>
<gene>
    <name evidence="4" type="ORF">H0A68_08060</name>
</gene>
<dbReference type="CDD" id="cd03468">
    <property type="entry name" value="PolY_like"/>
    <property type="match status" value="1"/>
</dbReference>
<dbReference type="RefSeq" id="WP_129968757.1">
    <property type="nucleotide sequence ID" value="NZ_JACCEW010000002.1"/>
</dbReference>
<feature type="domain" description="UmuC" evidence="3">
    <location>
        <begin position="31"/>
        <end position="146"/>
    </location>
</feature>
<evidence type="ECO:0000313" key="4">
    <source>
        <dbReference type="EMBL" id="NYT36826.1"/>
    </source>
</evidence>
<dbReference type="AlphaFoldDB" id="A0A853FFN1"/>
<dbReference type="Gene3D" id="3.30.70.270">
    <property type="match status" value="1"/>
</dbReference>
<dbReference type="Pfam" id="PF00817">
    <property type="entry name" value="IMS"/>
    <property type="match status" value="1"/>
</dbReference>
<keyword evidence="5" id="KW-1185">Reference proteome</keyword>
<dbReference type="InterPro" id="IPR050356">
    <property type="entry name" value="SulA_CellDiv_inhibitor"/>
</dbReference>
<accession>A0A853FFN1</accession>
<name>A0A853FFN1_9BURK</name>
<dbReference type="Proteomes" id="UP000580517">
    <property type="component" value="Unassembled WGS sequence"/>
</dbReference>
<dbReference type="EMBL" id="JACCEW010000002">
    <property type="protein sequence ID" value="NYT36826.1"/>
    <property type="molecule type" value="Genomic_DNA"/>
</dbReference>
<dbReference type="InterPro" id="IPR043502">
    <property type="entry name" value="DNA/RNA_pol_sf"/>
</dbReference>
<reference evidence="4 5" key="1">
    <citation type="submission" date="2020-07" db="EMBL/GenBank/DDBJ databases">
        <title>Taxonomic revisions and descriptions of new bacterial species based on genomic comparisons in the high-G+C-content subgroup of the family Alcaligenaceae.</title>
        <authorList>
            <person name="Szabo A."/>
            <person name="Felfoldi T."/>
        </authorList>
    </citation>
    <scope>NUCLEOTIDE SEQUENCE [LARGE SCALE GENOMIC DNA]</scope>
    <source>
        <strain evidence="4 5">DSM 25264</strain>
    </source>
</reference>
<comment type="similarity">
    <text evidence="1">Belongs to the DNA polymerase type-Y family.</text>
</comment>
<evidence type="ECO:0000313" key="5">
    <source>
        <dbReference type="Proteomes" id="UP000580517"/>
    </source>
</evidence>